<name>A0A7W5TUZ4_9MICC</name>
<dbReference type="GO" id="GO:0006950">
    <property type="term" value="P:response to stress"/>
    <property type="evidence" value="ECO:0007669"/>
    <property type="project" value="TreeGrafter"/>
</dbReference>
<gene>
    <name evidence="2" type="ORF">FHX47_001375</name>
</gene>
<accession>A0A7W5TUZ4</accession>
<reference evidence="2 3" key="1">
    <citation type="submission" date="2020-08" db="EMBL/GenBank/DDBJ databases">
        <title>Sequencing the genomes of 1000 actinobacteria strains.</title>
        <authorList>
            <person name="Klenk H.-P."/>
        </authorList>
    </citation>
    <scope>NUCLEOTIDE SEQUENCE [LARGE SCALE GENOMIC DNA]</scope>
    <source>
        <strain evidence="2 3">DSM 28238</strain>
    </source>
</reference>
<dbReference type="GO" id="GO:0003677">
    <property type="term" value="F:DNA binding"/>
    <property type="evidence" value="ECO:0007669"/>
    <property type="project" value="UniProtKB-KW"/>
</dbReference>
<dbReference type="GO" id="GO:0003700">
    <property type="term" value="F:DNA-binding transcription factor activity"/>
    <property type="evidence" value="ECO:0007669"/>
    <property type="project" value="InterPro"/>
</dbReference>
<organism evidence="2 3">
    <name type="scientific">Garicola koreensis</name>
    <dbReference type="NCBI Taxonomy" id="1262554"/>
    <lineage>
        <taxon>Bacteria</taxon>
        <taxon>Bacillati</taxon>
        <taxon>Actinomycetota</taxon>
        <taxon>Actinomycetes</taxon>
        <taxon>Micrococcales</taxon>
        <taxon>Micrococcaceae</taxon>
        <taxon>Garicola</taxon>
    </lineage>
</organism>
<dbReference type="RefSeq" id="WP_343064330.1">
    <property type="nucleotide sequence ID" value="NZ_BAABKR010000001.1"/>
</dbReference>
<dbReference type="Proteomes" id="UP000547528">
    <property type="component" value="Unassembled WGS sequence"/>
</dbReference>
<proteinExistence type="predicted"/>
<dbReference type="SUPFAM" id="SSF46785">
    <property type="entry name" value="Winged helix' DNA-binding domain"/>
    <property type="match status" value="1"/>
</dbReference>
<feature type="domain" description="HTH marR-type" evidence="1">
    <location>
        <begin position="7"/>
        <end position="151"/>
    </location>
</feature>
<dbReference type="InterPro" id="IPR036388">
    <property type="entry name" value="WH-like_DNA-bd_sf"/>
</dbReference>
<dbReference type="InterPro" id="IPR036390">
    <property type="entry name" value="WH_DNA-bd_sf"/>
</dbReference>
<dbReference type="AlphaFoldDB" id="A0A7W5TUZ4"/>
<dbReference type="InterPro" id="IPR000835">
    <property type="entry name" value="HTH_MarR-typ"/>
</dbReference>
<dbReference type="EMBL" id="JACIBT010000003">
    <property type="protein sequence ID" value="MBB3667754.1"/>
    <property type="molecule type" value="Genomic_DNA"/>
</dbReference>
<dbReference type="PANTHER" id="PTHR33164:SF43">
    <property type="entry name" value="HTH-TYPE TRANSCRIPTIONAL REPRESSOR YETL"/>
    <property type="match status" value="1"/>
</dbReference>
<dbReference type="SMART" id="SM00347">
    <property type="entry name" value="HTH_MARR"/>
    <property type="match status" value="1"/>
</dbReference>
<dbReference type="Pfam" id="PF01047">
    <property type="entry name" value="MarR"/>
    <property type="match status" value="1"/>
</dbReference>
<keyword evidence="3" id="KW-1185">Reference proteome</keyword>
<evidence type="ECO:0000313" key="2">
    <source>
        <dbReference type="EMBL" id="MBB3667754.1"/>
    </source>
</evidence>
<keyword evidence="2" id="KW-0238">DNA-binding</keyword>
<dbReference type="InterPro" id="IPR039422">
    <property type="entry name" value="MarR/SlyA-like"/>
</dbReference>
<dbReference type="PROSITE" id="PS50995">
    <property type="entry name" value="HTH_MARR_2"/>
    <property type="match status" value="1"/>
</dbReference>
<evidence type="ECO:0000259" key="1">
    <source>
        <dbReference type="PROSITE" id="PS50995"/>
    </source>
</evidence>
<dbReference type="Gene3D" id="1.10.10.10">
    <property type="entry name" value="Winged helix-like DNA-binding domain superfamily/Winged helix DNA-binding domain"/>
    <property type="match status" value="1"/>
</dbReference>
<dbReference type="PRINTS" id="PR00598">
    <property type="entry name" value="HTHMARR"/>
</dbReference>
<comment type="caution">
    <text evidence="2">The sequence shown here is derived from an EMBL/GenBank/DDBJ whole genome shotgun (WGS) entry which is preliminary data.</text>
</comment>
<sequence>MTYRTQQPELSDQLHAVNRRLRRGWMDQLTPFDLSPHQYRALAALARSTMHNGAEAGEHPEGMRLSEIADRLRIAPRSATEVIDLLEAKHLVRRDPDPADRRATRVNVTEQGQRLFGLIRSERLKQAEDFFAVLGAADRAELSRLLELLIEAHPRSSPA</sequence>
<evidence type="ECO:0000313" key="3">
    <source>
        <dbReference type="Proteomes" id="UP000547528"/>
    </source>
</evidence>
<protein>
    <submittedName>
        <fullName evidence="2">DNA-binding MarR family transcriptional regulator</fullName>
    </submittedName>
</protein>
<dbReference type="PANTHER" id="PTHR33164">
    <property type="entry name" value="TRANSCRIPTIONAL REGULATOR, MARR FAMILY"/>
    <property type="match status" value="1"/>
</dbReference>